<evidence type="ECO:0000259" key="8">
    <source>
        <dbReference type="Pfam" id="PF01979"/>
    </source>
</evidence>
<feature type="binding site" evidence="7">
    <location>
        <position position="253"/>
    </location>
    <ligand>
        <name>4-imidazolone-5-propanoate</name>
        <dbReference type="ChEBI" id="CHEBI:77893"/>
    </ligand>
</feature>
<dbReference type="EC" id="3.5.2.7" evidence="1 7"/>
<keyword evidence="3 7" id="KW-0378">Hydrolase</keyword>
<dbReference type="InterPro" id="IPR005920">
    <property type="entry name" value="HutI"/>
</dbReference>
<gene>
    <name evidence="7 9" type="primary">hutI</name>
    <name evidence="9" type="ORF">DAETH_40680</name>
</gene>
<dbReference type="PANTHER" id="PTHR42752">
    <property type="entry name" value="IMIDAZOLONEPROPIONASE"/>
    <property type="match status" value="1"/>
</dbReference>
<feature type="binding site" evidence="7">
    <location>
        <position position="86"/>
    </location>
    <ligand>
        <name>Fe(3+)</name>
        <dbReference type="ChEBI" id="CHEBI:29034"/>
    </ligand>
</feature>
<evidence type="ECO:0000313" key="9">
    <source>
        <dbReference type="EMBL" id="BDP44099.1"/>
    </source>
</evidence>
<comment type="function">
    <text evidence="7">Catalyzes the hydrolytic cleavage of the carbon-nitrogen bond in imidazolone-5-propanoate to yield N-formimidoyl-L-glutamate. It is the third step in the universal histidine degradation pathway.</text>
</comment>
<dbReference type="SUPFAM" id="SSF51338">
    <property type="entry name" value="Composite domain of metallo-dependent hydrolases"/>
    <property type="match status" value="1"/>
</dbReference>
<dbReference type="NCBIfam" id="TIGR01224">
    <property type="entry name" value="hutI"/>
    <property type="match status" value="1"/>
</dbReference>
<feature type="binding site" evidence="7">
    <location>
        <position position="188"/>
    </location>
    <ligand>
        <name>4-imidazolone-5-propanoate</name>
        <dbReference type="ChEBI" id="CHEBI:77893"/>
    </ligand>
</feature>
<geneLocation type="plasmid" evidence="9 10">
    <name>pDAETH-2</name>
</geneLocation>
<feature type="binding site" evidence="7">
    <location>
        <position position="329"/>
    </location>
    <ligand>
        <name>4-imidazolone-5-propanoate</name>
        <dbReference type="ChEBI" id="CHEBI:77893"/>
    </ligand>
</feature>
<organism evidence="9 10">
    <name type="scientific">Deinococcus aetherius</name>
    <dbReference type="NCBI Taxonomy" id="200252"/>
    <lineage>
        <taxon>Bacteria</taxon>
        <taxon>Thermotogati</taxon>
        <taxon>Deinococcota</taxon>
        <taxon>Deinococci</taxon>
        <taxon>Deinococcales</taxon>
        <taxon>Deinococcaceae</taxon>
        <taxon>Deinococcus</taxon>
    </lineage>
</organism>
<keyword evidence="2 7" id="KW-0479">Metal-binding</keyword>
<feature type="binding site" evidence="7">
    <location>
        <position position="84"/>
    </location>
    <ligand>
        <name>Zn(2+)</name>
        <dbReference type="ChEBI" id="CHEBI:29105"/>
    </ligand>
</feature>
<dbReference type="Gene3D" id="2.30.40.10">
    <property type="entry name" value="Urease, subunit C, domain 1"/>
    <property type="match status" value="1"/>
</dbReference>
<dbReference type="SUPFAM" id="SSF51556">
    <property type="entry name" value="Metallo-dependent hydrolases"/>
    <property type="match status" value="1"/>
</dbReference>
<dbReference type="Pfam" id="PF01979">
    <property type="entry name" value="Amidohydro_1"/>
    <property type="match status" value="1"/>
</dbReference>
<feature type="binding site" evidence="7">
    <location>
        <position position="250"/>
    </location>
    <ligand>
        <name>Fe(3+)</name>
        <dbReference type="ChEBI" id="CHEBI:29034"/>
    </ligand>
</feature>
<evidence type="ECO:0000256" key="4">
    <source>
        <dbReference type="ARBA" id="ARBA00022808"/>
    </source>
</evidence>
<feature type="binding site" evidence="7">
    <location>
        <position position="86"/>
    </location>
    <ligand>
        <name>Zn(2+)</name>
        <dbReference type="ChEBI" id="CHEBI:29105"/>
    </ligand>
</feature>
<dbReference type="CDD" id="cd01296">
    <property type="entry name" value="Imidazolone-5PH"/>
    <property type="match status" value="1"/>
</dbReference>
<dbReference type="HAMAP" id="MF_00372">
    <property type="entry name" value="HutI"/>
    <property type="match status" value="1"/>
</dbReference>
<proteinExistence type="inferred from homology"/>
<accession>A0ABN6RQC6</accession>
<dbReference type="EMBL" id="AP026562">
    <property type="protein sequence ID" value="BDP44099.1"/>
    <property type="molecule type" value="Genomic_DNA"/>
</dbReference>
<feature type="binding site" evidence="7">
    <location>
        <position position="156"/>
    </location>
    <ligand>
        <name>4-imidazolone-5-propanoate</name>
        <dbReference type="ChEBI" id="CHEBI:77893"/>
    </ligand>
</feature>
<sequence>MPRRDSPGPESWETLFTGISHLVTPAPGPQRGPAMRELTVVEDAALLVQGGLVAWVGPRRDAPRTPSTRDLGGVAVVPGLVDPHTHAVWAGDRLADFEARLAGVPYEEMLARGGGIRSTVRATAAAPMEELVQLARPRLEALARSGATTVEVKSGYGLDFEAEVRMLRAVRELQSLLSVTLLPTLLIHVPPETGRAAYVQAVCAELIPQVAGEGLAVAVDVFCEREAFTVGETRAILSAARGHDLGVKLHADQFHALGGVELACDLGALSVDHLEASGPAQIVALAASETVATVLPGVTLHLGLPAAPARALIDAGACVAVGTDLNPGSSPLFNAGLALALAVRLNGLTPAEALTAGTVNAAAALGLRDRGALAAGQRADFLALHSPDWRDLVYTLGASPVRDVFVGGERISL</sequence>
<comment type="subcellular location">
    <subcellularLocation>
        <location evidence="7">Cytoplasm</location>
    </subcellularLocation>
</comment>
<dbReference type="InterPro" id="IPR032466">
    <property type="entry name" value="Metal_Hydrolase"/>
</dbReference>
<feature type="binding site" evidence="7">
    <location>
        <position position="93"/>
    </location>
    <ligand>
        <name>4-imidazolone-5-propanoate</name>
        <dbReference type="ChEBI" id="CHEBI:77893"/>
    </ligand>
</feature>
<reference evidence="9" key="1">
    <citation type="submission" date="2022-07" db="EMBL/GenBank/DDBJ databases">
        <title>Complete Genome Sequence of the Radioresistant Bacterium Deinococcus aetherius ST0316, Isolated from the Air Dust collected in Lower Stratosphere above Japan.</title>
        <authorList>
            <person name="Satoh K."/>
            <person name="Hagiwara K."/>
            <person name="Katsumata K."/>
            <person name="Kubo A."/>
            <person name="Yokobori S."/>
            <person name="Yamagishi A."/>
            <person name="Oono Y."/>
            <person name="Narumi I."/>
        </authorList>
    </citation>
    <scope>NUCLEOTIDE SEQUENCE</scope>
    <source>
        <strain evidence="9">ST0316</strain>
        <plasmid evidence="9">pDAETH-2</plasmid>
    </source>
</reference>
<evidence type="ECO:0000256" key="7">
    <source>
        <dbReference type="HAMAP-Rule" id="MF_00372"/>
    </source>
</evidence>
<keyword evidence="7" id="KW-0963">Cytoplasm</keyword>
<comment type="pathway">
    <text evidence="7">Amino-acid degradation; L-histidine degradation into L-glutamate; N-formimidoyl-L-glutamate from L-histidine: step 3/3.</text>
</comment>
<evidence type="ECO:0000256" key="1">
    <source>
        <dbReference type="ARBA" id="ARBA00012864"/>
    </source>
</evidence>
<evidence type="ECO:0000256" key="5">
    <source>
        <dbReference type="ARBA" id="ARBA00022833"/>
    </source>
</evidence>
<protein>
    <recommendedName>
        <fullName evidence="1 7">Imidazolonepropionase</fullName>
        <ecNumber evidence="1 7">3.5.2.7</ecNumber>
    </recommendedName>
    <alternativeName>
        <fullName evidence="7">Imidazolone-5-propionate hydrolase</fullName>
    </alternativeName>
</protein>
<keyword evidence="6 7" id="KW-0408">Iron</keyword>
<feature type="binding site" evidence="7">
    <location>
        <position position="156"/>
    </location>
    <ligand>
        <name>N-formimidoyl-L-glutamate</name>
        <dbReference type="ChEBI" id="CHEBI:58928"/>
    </ligand>
</feature>
<comment type="catalytic activity">
    <reaction evidence="7">
        <text>4-imidazolone-5-propanoate + H2O = N-formimidoyl-L-glutamate</text>
        <dbReference type="Rhea" id="RHEA:23660"/>
        <dbReference type="ChEBI" id="CHEBI:15377"/>
        <dbReference type="ChEBI" id="CHEBI:58928"/>
        <dbReference type="ChEBI" id="CHEBI:77893"/>
        <dbReference type="EC" id="3.5.2.7"/>
    </reaction>
</comment>
<comment type="cofactor">
    <cofactor evidence="7">
        <name>Zn(2+)</name>
        <dbReference type="ChEBI" id="CHEBI:29105"/>
    </cofactor>
    <cofactor evidence="7">
        <name>Fe(3+)</name>
        <dbReference type="ChEBI" id="CHEBI:29034"/>
    </cofactor>
    <text evidence="7">Binds 1 zinc or iron ion per subunit.</text>
</comment>
<feature type="binding site" evidence="7">
    <location>
        <position position="324"/>
    </location>
    <ligand>
        <name>Zn(2+)</name>
        <dbReference type="ChEBI" id="CHEBI:29105"/>
    </ligand>
</feature>
<feature type="binding site" evidence="7">
    <location>
        <position position="84"/>
    </location>
    <ligand>
        <name>Fe(3+)</name>
        <dbReference type="ChEBI" id="CHEBI:29034"/>
    </ligand>
</feature>
<feature type="binding site" evidence="7">
    <location>
        <position position="328"/>
    </location>
    <ligand>
        <name>N-formimidoyl-L-glutamate</name>
        <dbReference type="ChEBI" id="CHEBI:58928"/>
    </ligand>
</feature>
<dbReference type="RefSeq" id="WP_264778458.1">
    <property type="nucleotide sequence ID" value="NZ_AP026562.1"/>
</dbReference>
<comment type="similarity">
    <text evidence="7">Belongs to the metallo-dependent hydrolases superfamily. HutI family.</text>
</comment>
<keyword evidence="9" id="KW-0614">Plasmid</keyword>
<evidence type="ECO:0000313" key="10">
    <source>
        <dbReference type="Proteomes" id="UP001064971"/>
    </source>
</evidence>
<evidence type="ECO:0000256" key="2">
    <source>
        <dbReference type="ARBA" id="ARBA00022723"/>
    </source>
</evidence>
<feature type="domain" description="Amidohydrolase-related" evidence="8">
    <location>
        <begin position="76"/>
        <end position="409"/>
    </location>
</feature>
<dbReference type="Proteomes" id="UP001064971">
    <property type="component" value="Plasmid pDAETH-2"/>
</dbReference>
<keyword evidence="4 7" id="KW-0369">Histidine metabolism</keyword>
<keyword evidence="5 7" id="KW-0862">Zinc</keyword>
<dbReference type="PANTHER" id="PTHR42752:SF1">
    <property type="entry name" value="IMIDAZOLONEPROPIONASE-RELATED"/>
    <property type="match status" value="1"/>
</dbReference>
<feature type="binding site" evidence="7">
    <location>
        <position position="326"/>
    </location>
    <ligand>
        <name>N-formimidoyl-L-glutamate</name>
        <dbReference type="ChEBI" id="CHEBI:58928"/>
    </ligand>
</feature>
<feature type="binding site" evidence="7">
    <location>
        <position position="250"/>
    </location>
    <ligand>
        <name>Zn(2+)</name>
        <dbReference type="ChEBI" id="CHEBI:29105"/>
    </ligand>
</feature>
<feature type="binding site" evidence="7">
    <location>
        <position position="324"/>
    </location>
    <ligand>
        <name>Fe(3+)</name>
        <dbReference type="ChEBI" id="CHEBI:29034"/>
    </ligand>
</feature>
<dbReference type="InterPro" id="IPR011059">
    <property type="entry name" value="Metal-dep_hydrolase_composite"/>
</dbReference>
<dbReference type="InterPro" id="IPR006680">
    <property type="entry name" value="Amidohydro-rel"/>
</dbReference>
<evidence type="ECO:0000256" key="6">
    <source>
        <dbReference type="ARBA" id="ARBA00023004"/>
    </source>
</evidence>
<evidence type="ECO:0000256" key="3">
    <source>
        <dbReference type="ARBA" id="ARBA00022801"/>
    </source>
</evidence>
<dbReference type="Gene3D" id="3.20.20.140">
    <property type="entry name" value="Metal-dependent hydrolases"/>
    <property type="match status" value="1"/>
</dbReference>
<keyword evidence="10" id="KW-1185">Reference proteome</keyword>
<name>A0ABN6RQC6_9DEIO</name>